<dbReference type="Gene3D" id="3.40.50.300">
    <property type="entry name" value="P-loop containing nucleotide triphosphate hydrolases"/>
    <property type="match status" value="1"/>
</dbReference>
<feature type="region of interest" description="Disordered" evidence="1">
    <location>
        <begin position="1"/>
        <end position="41"/>
    </location>
</feature>
<evidence type="ECO:0000313" key="2">
    <source>
        <dbReference type="EMBL" id="SEM61443.1"/>
    </source>
</evidence>
<dbReference type="Pfam" id="PF13481">
    <property type="entry name" value="AAA_25"/>
    <property type="match status" value="1"/>
</dbReference>
<gene>
    <name evidence="2" type="ORF">SAMN04488103_101631</name>
</gene>
<feature type="compositionally biased region" description="Polar residues" evidence="1">
    <location>
        <begin position="259"/>
        <end position="272"/>
    </location>
</feature>
<dbReference type="SUPFAM" id="SSF52540">
    <property type="entry name" value="P-loop containing nucleoside triphosphate hydrolases"/>
    <property type="match status" value="1"/>
</dbReference>
<dbReference type="RefSeq" id="WP_091296569.1">
    <property type="nucleotide sequence ID" value="NZ_FOCE01000001.1"/>
</dbReference>
<organism evidence="2 3">
    <name type="scientific">Gemmobacter aquatilis</name>
    <dbReference type="NCBI Taxonomy" id="933059"/>
    <lineage>
        <taxon>Bacteria</taxon>
        <taxon>Pseudomonadati</taxon>
        <taxon>Pseudomonadota</taxon>
        <taxon>Alphaproteobacteria</taxon>
        <taxon>Rhodobacterales</taxon>
        <taxon>Paracoccaceae</taxon>
        <taxon>Gemmobacter</taxon>
    </lineage>
</organism>
<dbReference type="AlphaFoldDB" id="A0A1H7ZT27"/>
<dbReference type="EMBL" id="FOCE01000001">
    <property type="protein sequence ID" value="SEM61443.1"/>
    <property type="molecule type" value="Genomic_DNA"/>
</dbReference>
<evidence type="ECO:0000313" key="3">
    <source>
        <dbReference type="Proteomes" id="UP000198761"/>
    </source>
</evidence>
<feature type="region of interest" description="Disordered" evidence="1">
    <location>
        <begin position="247"/>
        <end position="272"/>
    </location>
</feature>
<protein>
    <submittedName>
        <fullName evidence="2">AAA domain-containing protein</fullName>
    </submittedName>
</protein>
<keyword evidence="3" id="KW-1185">Reference proteome</keyword>
<reference evidence="2 3" key="1">
    <citation type="submission" date="2016-10" db="EMBL/GenBank/DDBJ databases">
        <authorList>
            <person name="de Groot N.N."/>
        </authorList>
    </citation>
    <scope>NUCLEOTIDE SEQUENCE [LARGE SCALE GENOMIC DNA]</scope>
    <source>
        <strain evidence="2 3">DSM 3857</strain>
    </source>
</reference>
<dbReference type="STRING" id="933059.SAMN04488103_101631"/>
<dbReference type="InterPro" id="IPR027417">
    <property type="entry name" value="P-loop_NTPase"/>
</dbReference>
<proteinExistence type="predicted"/>
<name>A0A1H7ZT27_9RHOB</name>
<evidence type="ECO:0000256" key="1">
    <source>
        <dbReference type="SAM" id="MobiDB-lite"/>
    </source>
</evidence>
<dbReference type="Proteomes" id="UP000198761">
    <property type="component" value="Unassembled WGS sequence"/>
</dbReference>
<sequence length="272" mass="29478">MTDDPFDGLKPEEPPQNVTNLSDFRNRPRQVNARQANASGRKSRFFSAADLDGKPVPPREWLVPDLIPAGTVTLLTGDGGTGKSLLALQLAVACALGKTWLGRGVSAGRVLFLSAEDDEAELHRRLWDVVQAEDAALSDLDHLSIRSLAGEDALLAALDLRSGILRASDLFRELDAFMGDLRPVVLVLDTLADLFPGNENDRAQARQFVGLLRGLAAWPRRKCRPCCCAIAHGNAGSCCPPPRHGRISRSSPLPPWKTSLASSKTWANSPWC</sequence>
<dbReference type="OrthoDB" id="1496333at2"/>
<accession>A0A1H7ZT27</accession>